<proteinExistence type="predicted"/>
<keyword evidence="1" id="KW-0812">Transmembrane</keyword>
<protein>
    <submittedName>
        <fullName evidence="2">Uncharacterized protein</fullName>
    </submittedName>
</protein>
<dbReference type="Proteomes" id="UP001141806">
    <property type="component" value="Unassembled WGS sequence"/>
</dbReference>
<feature type="transmembrane region" description="Helical" evidence="1">
    <location>
        <begin position="100"/>
        <end position="122"/>
    </location>
</feature>
<organism evidence="2 3">
    <name type="scientific">Protea cynaroides</name>
    <dbReference type="NCBI Taxonomy" id="273540"/>
    <lineage>
        <taxon>Eukaryota</taxon>
        <taxon>Viridiplantae</taxon>
        <taxon>Streptophyta</taxon>
        <taxon>Embryophyta</taxon>
        <taxon>Tracheophyta</taxon>
        <taxon>Spermatophyta</taxon>
        <taxon>Magnoliopsida</taxon>
        <taxon>Proteales</taxon>
        <taxon>Proteaceae</taxon>
        <taxon>Protea</taxon>
    </lineage>
</organism>
<evidence type="ECO:0000256" key="1">
    <source>
        <dbReference type="SAM" id="Phobius"/>
    </source>
</evidence>
<name>A0A9Q0R358_9MAGN</name>
<keyword evidence="1" id="KW-1133">Transmembrane helix</keyword>
<gene>
    <name evidence="2" type="ORF">NE237_032181</name>
</gene>
<keyword evidence="3" id="KW-1185">Reference proteome</keyword>
<dbReference type="EMBL" id="JAMYWD010000001">
    <property type="protein sequence ID" value="KAJ4981344.1"/>
    <property type="molecule type" value="Genomic_DNA"/>
</dbReference>
<accession>A0A9Q0R358</accession>
<reference evidence="2" key="1">
    <citation type="journal article" date="2023" name="Plant J.">
        <title>The genome of the king protea, Protea cynaroides.</title>
        <authorList>
            <person name="Chang J."/>
            <person name="Duong T.A."/>
            <person name="Schoeman C."/>
            <person name="Ma X."/>
            <person name="Roodt D."/>
            <person name="Barker N."/>
            <person name="Li Z."/>
            <person name="Van de Peer Y."/>
            <person name="Mizrachi E."/>
        </authorList>
    </citation>
    <scope>NUCLEOTIDE SEQUENCE</scope>
    <source>
        <tissue evidence="2">Young leaves</tissue>
    </source>
</reference>
<sequence length="127" mass="14493">MEKGRDVGLVWHGNWFPFICGKIFSIGFRFRACSGQNPSAKTWRDIIQSESFLSTYRLVYDSRTMVGSHVEVGLKWGIGIWESDRLAKKWKKICSMPDHFSVSFVVVSFMSSSLLSVMARFASLVGW</sequence>
<dbReference type="AlphaFoldDB" id="A0A9Q0R358"/>
<comment type="caution">
    <text evidence="2">The sequence shown here is derived from an EMBL/GenBank/DDBJ whole genome shotgun (WGS) entry which is preliminary data.</text>
</comment>
<evidence type="ECO:0000313" key="3">
    <source>
        <dbReference type="Proteomes" id="UP001141806"/>
    </source>
</evidence>
<evidence type="ECO:0000313" key="2">
    <source>
        <dbReference type="EMBL" id="KAJ4981344.1"/>
    </source>
</evidence>
<keyword evidence="1" id="KW-0472">Membrane</keyword>